<evidence type="ECO:0000256" key="6">
    <source>
        <dbReference type="ARBA" id="ARBA00023062"/>
    </source>
</evidence>
<keyword evidence="5 8" id="KW-0560">Oxidoreductase</keyword>
<feature type="region of interest" description="Disordered" evidence="9">
    <location>
        <begin position="675"/>
        <end position="698"/>
    </location>
</feature>
<comment type="cofactor">
    <cofactor evidence="1 8">
        <name>FAD</name>
        <dbReference type="ChEBI" id="CHEBI:57692"/>
    </cofactor>
</comment>
<dbReference type="InterPro" id="IPR002872">
    <property type="entry name" value="Proline_DH_dom"/>
</dbReference>
<comment type="catalytic activity">
    <reaction evidence="7">
        <text>trans-4-hydroxy-L-proline + a quinone = (3R,5S)-1-pyrroline-3-hydroxy-5-carboxylate + a quinol + H(+)</text>
        <dbReference type="Rhea" id="RHEA:52512"/>
        <dbReference type="ChEBI" id="CHEBI:15378"/>
        <dbReference type="ChEBI" id="CHEBI:24646"/>
        <dbReference type="ChEBI" id="CHEBI:58375"/>
        <dbReference type="ChEBI" id="CHEBI:62612"/>
        <dbReference type="ChEBI" id="CHEBI:132124"/>
        <dbReference type="EC" id="1.5.5.3"/>
    </reaction>
</comment>
<evidence type="ECO:0000256" key="3">
    <source>
        <dbReference type="ARBA" id="ARBA00022630"/>
    </source>
</evidence>
<keyword evidence="10" id="KW-1133">Transmembrane helix</keyword>
<dbReference type="PANTHER" id="PTHR13914">
    <property type="entry name" value="PROLINE OXIDASE"/>
    <property type="match status" value="1"/>
</dbReference>
<dbReference type="GO" id="GO:0005739">
    <property type="term" value="C:mitochondrion"/>
    <property type="evidence" value="ECO:0007669"/>
    <property type="project" value="TreeGrafter"/>
</dbReference>
<dbReference type="PANTHER" id="PTHR13914:SF29">
    <property type="entry name" value="HYDROXYPROLINE DEHYDROGENASE"/>
    <property type="match status" value="1"/>
</dbReference>
<dbReference type="AlphaFoldDB" id="A0A8W8JWW7"/>
<comment type="similarity">
    <text evidence="2 8">Belongs to the proline oxidase family.</text>
</comment>
<reference evidence="12" key="1">
    <citation type="submission" date="2022-08" db="UniProtKB">
        <authorList>
            <consortium name="EnsemblMetazoa"/>
        </authorList>
    </citation>
    <scope>IDENTIFICATION</scope>
    <source>
        <strain evidence="12">05x7-T-G4-1.051#20</strain>
    </source>
</reference>
<evidence type="ECO:0000256" key="5">
    <source>
        <dbReference type="ARBA" id="ARBA00023002"/>
    </source>
</evidence>
<evidence type="ECO:0000256" key="9">
    <source>
        <dbReference type="SAM" id="MobiDB-lite"/>
    </source>
</evidence>
<dbReference type="EC" id="1.5.5.2" evidence="8"/>
<dbReference type="GO" id="GO:0071949">
    <property type="term" value="F:FAD binding"/>
    <property type="evidence" value="ECO:0007669"/>
    <property type="project" value="TreeGrafter"/>
</dbReference>
<comment type="catalytic activity">
    <reaction evidence="8">
        <text>L-proline + a quinone = (S)-1-pyrroline-5-carboxylate + a quinol + H(+)</text>
        <dbReference type="Rhea" id="RHEA:23784"/>
        <dbReference type="ChEBI" id="CHEBI:15378"/>
        <dbReference type="ChEBI" id="CHEBI:17388"/>
        <dbReference type="ChEBI" id="CHEBI:24646"/>
        <dbReference type="ChEBI" id="CHEBI:60039"/>
        <dbReference type="ChEBI" id="CHEBI:132124"/>
        <dbReference type="EC" id="1.5.5.2"/>
    </reaction>
</comment>
<keyword evidence="13" id="KW-1185">Reference proteome</keyword>
<accession>A0A8W8JWW7</accession>
<keyword evidence="10" id="KW-0472">Membrane</keyword>
<evidence type="ECO:0000256" key="4">
    <source>
        <dbReference type="ARBA" id="ARBA00022827"/>
    </source>
</evidence>
<evidence type="ECO:0000256" key="10">
    <source>
        <dbReference type="SAM" id="Phobius"/>
    </source>
</evidence>
<dbReference type="GO" id="GO:0004657">
    <property type="term" value="F:proline dehydrogenase activity"/>
    <property type="evidence" value="ECO:0007669"/>
    <property type="project" value="UniProtKB-EC"/>
</dbReference>
<organism evidence="12 13">
    <name type="scientific">Magallana gigas</name>
    <name type="common">Pacific oyster</name>
    <name type="synonym">Crassostrea gigas</name>
    <dbReference type="NCBI Taxonomy" id="29159"/>
    <lineage>
        <taxon>Eukaryota</taxon>
        <taxon>Metazoa</taxon>
        <taxon>Spiralia</taxon>
        <taxon>Lophotrochozoa</taxon>
        <taxon>Mollusca</taxon>
        <taxon>Bivalvia</taxon>
        <taxon>Autobranchia</taxon>
        <taxon>Pteriomorphia</taxon>
        <taxon>Ostreida</taxon>
        <taxon>Ostreoidea</taxon>
        <taxon>Ostreidae</taxon>
        <taxon>Magallana</taxon>
    </lineage>
</organism>
<keyword evidence="3 8" id="KW-0285">Flavoprotein</keyword>
<dbReference type="InterPro" id="IPR029041">
    <property type="entry name" value="FAD-linked_oxidoreductase-like"/>
</dbReference>
<keyword evidence="6 8" id="KW-0642">Proline metabolism</keyword>
<dbReference type="Proteomes" id="UP000005408">
    <property type="component" value="Unassembled WGS sequence"/>
</dbReference>
<evidence type="ECO:0000256" key="7">
    <source>
        <dbReference type="ARBA" id="ARBA00048242"/>
    </source>
</evidence>
<proteinExistence type="inferred from homology"/>
<feature type="transmembrane region" description="Helical" evidence="10">
    <location>
        <begin position="472"/>
        <end position="491"/>
    </location>
</feature>
<dbReference type="EnsemblMetazoa" id="G21405.2">
    <property type="protein sequence ID" value="G21405.2:cds"/>
    <property type="gene ID" value="G21405"/>
</dbReference>
<dbReference type="InterPro" id="IPR015659">
    <property type="entry name" value="Proline_oxidase"/>
</dbReference>
<comment type="function">
    <text evidence="8">Converts proline to delta-1-pyrroline-5-carboxylate.</text>
</comment>
<evidence type="ECO:0000313" key="13">
    <source>
        <dbReference type="Proteomes" id="UP000005408"/>
    </source>
</evidence>
<evidence type="ECO:0000256" key="1">
    <source>
        <dbReference type="ARBA" id="ARBA00001974"/>
    </source>
</evidence>
<dbReference type="SUPFAM" id="SSF51730">
    <property type="entry name" value="FAD-linked oxidoreductase"/>
    <property type="match status" value="1"/>
</dbReference>
<sequence>MQRGVSYQKLLDGLQQRTWNLPFYRQQNTIASGGRHSFAITGHRFTQNETINFDDAEKACQSKTTLELLRSSLILNACSVETFVKHNYKILSWTRRLMGRSVFNAMMRPTVYKQFVGGDDFTSFQETVSRLQTVGVRPLVMVTLEEDVKDDGPDADQLFDRNLKIMKDCMEMTAALGSQNPMMQIKPSGLFPLALCKSVSAEIPFPSSEPEVVEKIANSMETSKEVTKLGNLSTIEIAQLNKALNRIKQICKVAMERKLMILVDAEYTYLNPCLNLLALAMMLHCNGSEPLVTNTYQNYLKETPNILLKDIELAQTHGVTFGAKLVRGAYIYKERALASEKGYPDPVCETFEKTTKNYNRSMDIMMEKVAKHPGKFCVTIASHNEDTVKRGTNKMAKLGIPRSSDQTVIFAQSYGMSDFISLSLGQAGYMTYKSIPYGTIDEALPYLSRRLNENSSILGGVRREQNRKRLTMYYIGILTFLLFVGAHGFVLQRPTTVVKALNGETVMNSGPPIGSPDQSTQNQNRFMRDPTILDARRNRAGPVIVSANAMMPNKNRIIASPGSNNMAQEASNVNISDMVAMMMNMMSNEPNMADVMADNTAKADMINALSSATEVMSKLKANMNQPRRLNMQSPTKTLPSIENLGYIVPSMMNANIPSGANMMTGTNMMPVIGSGSNFIPTESQRPSSSNINISPRRY</sequence>
<dbReference type="Gene3D" id="3.20.20.220">
    <property type="match status" value="1"/>
</dbReference>
<feature type="domain" description="Proline dehydrogenase" evidence="11">
    <location>
        <begin position="126"/>
        <end position="462"/>
    </location>
</feature>
<dbReference type="Pfam" id="PF01619">
    <property type="entry name" value="Pro_dh"/>
    <property type="match status" value="1"/>
</dbReference>
<protein>
    <recommendedName>
        <fullName evidence="8">Proline dehydrogenase</fullName>
        <ecNumber evidence="8">1.5.5.2</ecNumber>
    </recommendedName>
</protein>
<evidence type="ECO:0000313" key="12">
    <source>
        <dbReference type="EnsemblMetazoa" id="G21405.2:cds"/>
    </source>
</evidence>
<name>A0A8W8JWW7_MAGGI</name>
<evidence type="ECO:0000259" key="11">
    <source>
        <dbReference type="Pfam" id="PF01619"/>
    </source>
</evidence>
<evidence type="ECO:0000256" key="8">
    <source>
        <dbReference type="RuleBase" id="RU364054"/>
    </source>
</evidence>
<keyword evidence="4 8" id="KW-0274">FAD</keyword>
<keyword evidence="10" id="KW-0812">Transmembrane</keyword>
<dbReference type="GO" id="GO:0010133">
    <property type="term" value="P:L-proline catabolic process to L-glutamate"/>
    <property type="evidence" value="ECO:0007669"/>
    <property type="project" value="TreeGrafter"/>
</dbReference>
<evidence type="ECO:0000256" key="2">
    <source>
        <dbReference type="ARBA" id="ARBA00005869"/>
    </source>
</evidence>